<evidence type="ECO:0000313" key="3">
    <source>
        <dbReference type="Proteomes" id="UP001499987"/>
    </source>
</evidence>
<dbReference type="InterPro" id="IPR003497">
    <property type="entry name" value="BRO_N_domain"/>
</dbReference>
<comment type="caution">
    <text evidence="2">The sequence shown here is derived from an EMBL/GenBank/DDBJ whole genome shotgun (WGS) entry which is preliminary data.</text>
</comment>
<evidence type="ECO:0000259" key="1">
    <source>
        <dbReference type="PROSITE" id="PS51750"/>
    </source>
</evidence>
<reference evidence="3" key="1">
    <citation type="journal article" date="2019" name="Int. J. Syst. Evol. Microbiol.">
        <title>The Global Catalogue of Microorganisms (GCM) 10K type strain sequencing project: providing services to taxonomists for standard genome sequencing and annotation.</title>
        <authorList>
            <consortium name="The Broad Institute Genomics Platform"/>
            <consortium name="The Broad Institute Genome Sequencing Center for Infectious Disease"/>
            <person name="Wu L."/>
            <person name="Ma J."/>
        </authorList>
    </citation>
    <scope>NUCLEOTIDE SEQUENCE [LARGE SCALE GENOMIC DNA]</scope>
    <source>
        <strain evidence="3">JCM 13002</strain>
    </source>
</reference>
<dbReference type="Pfam" id="PF02498">
    <property type="entry name" value="Bro-N"/>
    <property type="match status" value="1"/>
</dbReference>
<gene>
    <name evidence="2" type="ORF">GCM10009663_09370</name>
</gene>
<feature type="domain" description="Bro-N" evidence="1">
    <location>
        <begin position="7"/>
        <end position="129"/>
    </location>
</feature>
<dbReference type="PANTHER" id="PTHR36180">
    <property type="entry name" value="DNA-BINDING PROTEIN-RELATED-RELATED"/>
    <property type="match status" value="1"/>
</dbReference>
<dbReference type="EMBL" id="BAAALD010000005">
    <property type="protein sequence ID" value="GAA1071998.1"/>
    <property type="molecule type" value="Genomic_DNA"/>
</dbReference>
<evidence type="ECO:0000313" key="2">
    <source>
        <dbReference type="EMBL" id="GAA1071998.1"/>
    </source>
</evidence>
<dbReference type="Proteomes" id="UP001499987">
    <property type="component" value="Unassembled WGS sequence"/>
</dbReference>
<dbReference type="SMART" id="SM01040">
    <property type="entry name" value="Bro-N"/>
    <property type="match status" value="1"/>
</dbReference>
<protein>
    <recommendedName>
        <fullName evidence="1">Bro-N domain-containing protein</fullName>
    </recommendedName>
</protein>
<organism evidence="2 3">
    <name type="scientific">Kitasatospora arboriphila</name>
    <dbReference type="NCBI Taxonomy" id="258052"/>
    <lineage>
        <taxon>Bacteria</taxon>
        <taxon>Bacillati</taxon>
        <taxon>Actinomycetota</taxon>
        <taxon>Actinomycetes</taxon>
        <taxon>Kitasatosporales</taxon>
        <taxon>Streptomycetaceae</taxon>
        <taxon>Kitasatospora</taxon>
    </lineage>
</organism>
<proteinExistence type="predicted"/>
<sequence length="269" mass="29371">MHDETDMVLVPSSFPITGQPIRVVMIDGEPWFVTADVCRILGRDNASRAADLVGPGNRRTVDSRELTLISSNPFDVSADGKPYGRGNPVLGLINEAGLYRLIVRSRKPAAQPFQEWITGELLPSIRRGDFDLGHHRARMAETLAEAVGEQVEILTDVTRGDGVGAHVRSDGTVHCRHGEMEFRVPGRGEDSGPPFGPYYSCPSVERVGIRGSVVLPRCPRLKLVELIRHLAETGRRNHPGGTVRCELGRVTFSGAPLDIADLLREIGEA</sequence>
<keyword evidence="3" id="KW-1185">Reference proteome</keyword>
<name>A0ABP4DXM5_9ACTN</name>
<dbReference type="PANTHER" id="PTHR36180:SF2">
    <property type="entry name" value="BRO FAMILY PROTEIN"/>
    <property type="match status" value="1"/>
</dbReference>
<dbReference type="PROSITE" id="PS51750">
    <property type="entry name" value="BRO_N"/>
    <property type="match status" value="1"/>
</dbReference>
<dbReference type="RefSeq" id="WP_344622178.1">
    <property type="nucleotide sequence ID" value="NZ_BAAALD010000005.1"/>
</dbReference>
<accession>A0ABP4DXM5</accession>